<proteinExistence type="predicted"/>
<dbReference type="Proteomes" id="UP000297832">
    <property type="component" value="Unassembled WGS sequence"/>
</dbReference>
<protein>
    <submittedName>
        <fullName evidence="1">Uncharacterized protein</fullName>
    </submittedName>
</protein>
<accession>A0A5F2BZA6</accession>
<evidence type="ECO:0000313" key="1">
    <source>
        <dbReference type="EMBL" id="TGM14210.1"/>
    </source>
</evidence>
<keyword evidence="4" id="KW-1185">Reference proteome</keyword>
<evidence type="ECO:0000313" key="4">
    <source>
        <dbReference type="Proteomes" id="UP000298057"/>
    </source>
</evidence>
<dbReference type="Proteomes" id="UP000298057">
    <property type="component" value="Unassembled WGS sequence"/>
</dbReference>
<evidence type="ECO:0000313" key="3">
    <source>
        <dbReference type="Proteomes" id="UP000297832"/>
    </source>
</evidence>
<reference evidence="2" key="1">
    <citation type="submission" date="2018-10" db="EMBL/GenBank/DDBJ databases">
        <authorList>
            <person name="Vincent A.T."/>
            <person name="Schiettekatte O."/>
            <person name="Bourhy P."/>
            <person name="Veyrier F.J."/>
            <person name="Picardeau M."/>
        </authorList>
    </citation>
    <scope>NUCLEOTIDE SEQUENCE</scope>
    <source>
        <strain evidence="2">201702406</strain>
    </source>
</reference>
<reference evidence="1 3" key="2">
    <citation type="journal article" date="2019" name="PLoS Negl. Trop. Dis.">
        <title>Revisiting the worldwide diversity of Leptospira species in the environment.</title>
        <authorList>
            <person name="Vincent A.T."/>
            <person name="Schiettekatte O."/>
            <person name="Bourhy P."/>
            <person name="Veyrier F.J."/>
            <person name="Picardeau M."/>
        </authorList>
    </citation>
    <scope>NUCLEOTIDE SEQUENCE [LARGE SCALE GENOMIC DNA]</scope>
    <source>
        <strain evidence="1 3">201702405</strain>
        <strain evidence="2">201702406</strain>
    </source>
</reference>
<gene>
    <name evidence="1" type="ORF">EHQ81_08490</name>
    <name evidence="2" type="ORF">EHQ82_16855</name>
</gene>
<sequence>MNKIEAVLNRSIYPIYEDEYLDIKIDEYFLGSILSIDYPSASLDGLIPTLTNWLDNVSEQSIVWQRILPAIGSNSMAPILMCPDDHDFSCDLIIVEIERDDSSVFWKRFGRNKSYEFSNPVVVGNEVDWFPNSKYFRFDINSYLEFVMTFKNALQK</sequence>
<organism evidence="1 3">
    <name type="scientific">Leptospira selangorensis</name>
    <dbReference type="NCBI Taxonomy" id="2484982"/>
    <lineage>
        <taxon>Bacteria</taxon>
        <taxon>Pseudomonadati</taxon>
        <taxon>Spirochaetota</taxon>
        <taxon>Spirochaetia</taxon>
        <taxon>Leptospirales</taxon>
        <taxon>Leptospiraceae</taxon>
        <taxon>Leptospira</taxon>
    </lineage>
</organism>
<dbReference type="EMBL" id="RQGU01000116">
    <property type="protein sequence ID" value="TGM16893.1"/>
    <property type="molecule type" value="Genomic_DNA"/>
</dbReference>
<evidence type="ECO:0000313" key="2">
    <source>
        <dbReference type="EMBL" id="TGM16893.1"/>
    </source>
</evidence>
<dbReference type="EMBL" id="RQGV01000008">
    <property type="protein sequence ID" value="TGM14210.1"/>
    <property type="molecule type" value="Genomic_DNA"/>
</dbReference>
<comment type="caution">
    <text evidence="1">The sequence shown here is derived from an EMBL/GenBank/DDBJ whole genome shotgun (WGS) entry which is preliminary data.</text>
</comment>
<dbReference type="RefSeq" id="WP_135628506.1">
    <property type="nucleotide sequence ID" value="NZ_RQGU01000116.1"/>
</dbReference>
<name>A0A5F2BZA6_9LEPT</name>
<dbReference type="AlphaFoldDB" id="A0A5F2BZA6"/>